<gene>
    <name evidence="1" type="ORF">BaRGS_00037011</name>
</gene>
<comment type="caution">
    <text evidence="1">The sequence shown here is derived from an EMBL/GenBank/DDBJ whole genome shotgun (WGS) entry which is preliminary data.</text>
</comment>
<dbReference type="EMBL" id="JACVVK020000540">
    <property type="protein sequence ID" value="KAK7467774.1"/>
    <property type="molecule type" value="Genomic_DNA"/>
</dbReference>
<feature type="non-terminal residue" evidence="1">
    <location>
        <position position="63"/>
    </location>
</feature>
<organism evidence="1 2">
    <name type="scientific">Batillaria attramentaria</name>
    <dbReference type="NCBI Taxonomy" id="370345"/>
    <lineage>
        <taxon>Eukaryota</taxon>
        <taxon>Metazoa</taxon>
        <taxon>Spiralia</taxon>
        <taxon>Lophotrochozoa</taxon>
        <taxon>Mollusca</taxon>
        <taxon>Gastropoda</taxon>
        <taxon>Caenogastropoda</taxon>
        <taxon>Sorbeoconcha</taxon>
        <taxon>Cerithioidea</taxon>
        <taxon>Batillariidae</taxon>
        <taxon>Batillaria</taxon>
    </lineage>
</organism>
<feature type="non-terminal residue" evidence="1">
    <location>
        <position position="1"/>
    </location>
</feature>
<evidence type="ECO:0000313" key="2">
    <source>
        <dbReference type="Proteomes" id="UP001519460"/>
    </source>
</evidence>
<reference evidence="1 2" key="1">
    <citation type="journal article" date="2023" name="Sci. Data">
        <title>Genome assembly of the Korean intertidal mud-creeper Batillaria attramentaria.</title>
        <authorList>
            <person name="Patra A.K."/>
            <person name="Ho P.T."/>
            <person name="Jun S."/>
            <person name="Lee S.J."/>
            <person name="Kim Y."/>
            <person name="Won Y.J."/>
        </authorList>
    </citation>
    <scope>NUCLEOTIDE SEQUENCE [LARGE SCALE GENOMIC DNA]</scope>
    <source>
        <strain evidence="1">Wonlab-2016</strain>
    </source>
</reference>
<evidence type="ECO:0000313" key="1">
    <source>
        <dbReference type="EMBL" id="KAK7467774.1"/>
    </source>
</evidence>
<accession>A0ABD0JA84</accession>
<name>A0ABD0JA84_9CAEN</name>
<proteinExistence type="predicted"/>
<protein>
    <submittedName>
        <fullName evidence="1">Uncharacterized protein</fullName>
    </submittedName>
</protein>
<dbReference type="AlphaFoldDB" id="A0ABD0JA84"/>
<dbReference type="Proteomes" id="UP001519460">
    <property type="component" value="Unassembled WGS sequence"/>
</dbReference>
<sequence>PCEMLTRTPNYHIYETLKGETPHAKNCCGFGWYKWSYAGADSYTFDRAGGQCVQLVMEWSSLT</sequence>
<keyword evidence="2" id="KW-1185">Reference proteome</keyword>